<feature type="compositionally biased region" description="Basic and acidic residues" evidence="5">
    <location>
        <begin position="953"/>
        <end position="964"/>
    </location>
</feature>
<evidence type="ECO:0000256" key="5">
    <source>
        <dbReference type="SAM" id="MobiDB-lite"/>
    </source>
</evidence>
<evidence type="ECO:0000256" key="3">
    <source>
        <dbReference type="ARBA" id="ARBA00022553"/>
    </source>
</evidence>
<dbReference type="RefSeq" id="WP_309794925.1">
    <property type="nucleotide sequence ID" value="NZ_JAVDPW010000005.1"/>
</dbReference>
<dbReference type="Gene3D" id="2.30.38.10">
    <property type="entry name" value="Luciferase, Domain 3"/>
    <property type="match status" value="1"/>
</dbReference>
<gene>
    <name evidence="7" type="ORF">E9232_002983</name>
</gene>
<dbReference type="Pfam" id="PF07993">
    <property type="entry name" value="NAD_binding_4"/>
    <property type="match status" value="1"/>
</dbReference>
<dbReference type="CDD" id="cd17646">
    <property type="entry name" value="A_NRPS_AB3403-like"/>
    <property type="match status" value="1"/>
</dbReference>
<dbReference type="InterPro" id="IPR001242">
    <property type="entry name" value="Condensation_dom"/>
</dbReference>
<evidence type="ECO:0000256" key="1">
    <source>
        <dbReference type="ARBA" id="ARBA00001957"/>
    </source>
</evidence>
<keyword evidence="2" id="KW-0596">Phosphopantetheine</keyword>
<dbReference type="InterPro" id="IPR045851">
    <property type="entry name" value="AMP-bd_C_sf"/>
</dbReference>
<evidence type="ECO:0000259" key="6">
    <source>
        <dbReference type="PROSITE" id="PS50075"/>
    </source>
</evidence>
<comment type="caution">
    <text evidence="7">The sequence shown here is derived from an EMBL/GenBank/DDBJ whole genome shotgun (WGS) entry which is preliminary data.</text>
</comment>
<dbReference type="SUPFAM" id="SSF52777">
    <property type="entry name" value="CoA-dependent acyltransferases"/>
    <property type="match status" value="2"/>
</dbReference>
<dbReference type="InterPro" id="IPR036736">
    <property type="entry name" value="ACP-like_sf"/>
</dbReference>
<organism evidence="7 8">
    <name type="scientific">Inquilinus ginsengisoli</name>
    <dbReference type="NCBI Taxonomy" id="363840"/>
    <lineage>
        <taxon>Bacteria</taxon>
        <taxon>Pseudomonadati</taxon>
        <taxon>Pseudomonadota</taxon>
        <taxon>Alphaproteobacteria</taxon>
        <taxon>Rhodospirillales</taxon>
        <taxon>Rhodospirillaceae</taxon>
        <taxon>Inquilinus</taxon>
    </lineage>
</organism>
<dbReference type="Pfam" id="PF13193">
    <property type="entry name" value="AMP-binding_C"/>
    <property type="match status" value="1"/>
</dbReference>
<comment type="cofactor">
    <cofactor evidence="1">
        <name>pantetheine 4'-phosphate</name>
        <dbReference type="ChEBI" id="CHEBI:47942"/>
    </cofactor>
</comment>
<keyword evidence="3" id="KW-0597">Phosphoprotein</keyword>
<keyword evidence="8" id="KW-1185">Reference proteome</keyword>
<evidence type="ECO:0000313" key="8">
    <source>
        <dbReference type="Proteomes" id="UP001262410"/>
    </source>
</evidence>
<dbReference type="Gene3D" id="3.40.50.720">
    <property type="entry name" value="NAD(P)-binding Rossmann-like Domain"/>
    <property type="match status" value="1"/>
</dbReference>
<dbReference type="SMART" id="SM00823">
    <property type="entry name" value="PKS_PP"/>
    <property type="match status" value="1"/>
</dbReference>
<dbReference type="PROSITE" id="PS50075">
    <property type="entry name" value="CARRIER"/>
    <property type="match status" value="1"/>
</dbReference>
<dbReference type="NCBIfam" id="TIGR01746">
    <property type="entry name" value="Thioester-redct"/>
    <property type="match status" value="1"/>
</dbReference>
<dbReference type="SUPFAM" id="SSF56801">
    <property type="entry name" value="Acetyl-CoA synthetase-like"/>
    <property type="match status" value="1"/>
</dbReference>
<dbReference type="InterPro" id="IPR000873">
    <property type="entry name" value="AMP-dep_synth/lig_dom"/>
</dbReference>
<dbReference type="Proteomes" id="UP001262410">
    <property type="component" value="Unassembled WGS sequence"/>
</dbReference>
<evidence type="ECO:0000313" key="7">
    <source>
        <dbReference type="EMBL" id="MDR6290457.1"/>
    </source>
</evidence>
<name>A0ABU1JQ66_9PROT</name>
<dbReference type="Gene3D" id="3.30.559.30">
    <property type="entry name" value="Nonribosomal peptide synthetase, condensation domain"/>
    <property type="match status" value="1"/>
</dbReference>
<feature type="region of interest" description="Disordered" evidence="5">
    <location>
        <begin position="953"/>
        <end position="975"/>
    </location>
</feature>
<dbReference type="InterPro" id="IPR023213">
    <property type="entry name" value="CAT-like_dom_sf"/>
</dbReference>
<evidence type="ECO:0000256" key="2">
    <source>
        <dbReference type="ARBA" id="ARBA00022450"/>
    </source>
</evidence>
<dbReference type="InterPro" id="IPR025110">
    <property type="entry name" value="AMP-bd_C"/>
</dbReference>
<keyword evidence="4" id="KW-0436">Ligase</keyword>
<accession>A0ABU1JQ66</accession>
<sequence length="1446" mass="158729">MDSIDFGSASLPLTTAQTGMWLAQKFMPDTEFNLAEALEIHGPIDPALLQAALRQLTQEAETLRIRFVEGIDGPRQIVRPRYDGDIPFVDFSAEPDPRQAAGQWMKADYNRPLDLLTDELWFSAVLKIMPDVFFWYHRAHHIVLDGLSGGLCARRVAELYTALVEDRPPTNDTAFGALPELLAEEAGYRGSDRFARDRQYWMERFADTPPPITLSDRKVGAPGPLRDQSAMPPETVAALRRLAQSVGASLPQTLIALTTAFLHRMTGVEDLVVGLTVTARANGRMRRTPSMLANAVPLRLKIAPGMSMLELIRQVGTEVRQCLRHQQYRYEDMRRDLNLLPNNQQLFTMLVNIEPFDYDLRFGGHAMTPHNLTNGSTNNLGVFIYDRGDDKGLHIDFDANAALYTPDDLAGHRGRLLRLIESITREADQPVGGIDILTAPERQQLVAGWNQTDHPVPHTTLTALLENRARISPDSLALMFEDAALSYAELNARANRLARLLTARGAGPEQIVAVALPRSVELVVSLLAILKAGAAYLPIDPDYPADRIAFMLDDARPVTVLTSTELAAIVPAGTDLLVLDTVEAAVALAGTDDADLAAGDRAPLTPLHPAYVIYTSGSTGRPKGVSVPHGAIVNRLQWMQAEYGLTADDRVLQKTPSSFDVSVWEFFWPLIEGATLVVARPGGHRDPAYLTRLVREAGITTIHFVPSMLRAFLQDPEVAGCNGLRRLFCSGEALTEDLQTLFHATLTVPLHNLYGPTEAAVDVTYWECRRDAEPGPVPLGRPIWNTQLYVLDAGLQPVPAGVTGELYLAGINLARGYLNRPGLTAERFVANPYGEPGSRMYRTGDIARWRPDGTLDYLGRADHQVKIRGFRIELGEIEAALAGHPDIAQVAVIAQADPSGDNRLIAYVVPAPGADVDPAALRRHLGQALPDYMVPAIFVKLDAMPLTPAGKLDRRALPAPERQDSTNADYAPPRTPTEVTLAGLWQETFGLERIGIHDSFFELGGNSLQVTQLVAKLRRVFAVDLPLGTIFEVSTIAGLAERIDQAELEKPNLAEEAVLPAHIGAGRGAAPAEPDRIFLTGATGFVGSHLLAILLQETAASVVCHVRARSTAAGKARLRQALEDRHLAAVWDDDRIEVLTGDLGDPDLGLDAEGIRIVRDECDAIYHSGAQVDFLQTYTTLKASNADSVLTLLDWTANGRPKALHYISTFGVVDLKSGPGEISEETELVSWQGLVGGYAQSKWVGDTFARQAQARGLPVSIYRLGAITGDRANAIFNQTDMIWRMIRLYAQVGAIPDVEERITMTPADDVARAIVNLARSRETHGEVHHLKSHKEPYLRDLMPAFERIGLHLDTLPFEQWVDRVRDYLLANPDDEIFTVVSILSQHDTGMELPEVTADRTHARLRQVGAELRPITPELFERYLVKLGLSRTPMAFALPEMADQAAE</sequence>
<dbReference type="PANTHER" id="PTHR44845">
    <property type="entry name" value="CARRIER DOMAIN-CONTAINING PROTEIN"/>
    <property type="match status" value="1"/>
</dbReference>
<dbReference type="PROSITE" id="PS00012">
    <property type="entry name" value="PHOSPHOPANTETHEINE"/>
    <property type="match status" value="1"/>
</dbReference>
<dbReference type="CDD" id="cd05235">
    <property type="entry name" value="SDR_e1"/>
    <property type="match status" value="1"/>
</dbReference>
<dbReference type="SUPFAM" id="SSF47336">
    <property type="entry name" value="ACP-like"/>
    <property type="match status" value="1"/>
</dbReference>
<dbReference type="Gene3D" id="1.10.1200.10">
    <property type="entry name" value="ACP-like"/>
    <property type="match status" value="1"/>
</dbReference>
<feature type="domain" description="Carrier" evidence="6">
    <location>
        <begin position="972"/>
        <end position="1047"/>
    </location>
</feature>
<reference evidence="7 8" key="1">
    <citation type="submission" date="2023-07" db="EMBL/GenBank/DDBJ databases">
        <title>Sorghum-associated microbial communities from plants grown in Nebraska, USA.</title>
        <authorList>
            <person name="Schachtman D."/>
        </authorList>
    </citation>
    <scope>NUCLEOTIDE SEQUENCE [LARGE SCALE GENOMIC DNA]</scope>
    <source>
        <strain evidence="7 8">584</strain>
    </source>
</reference>
<dbReference type="InterPro" id="IPR010071">
    <property type="entry name" value="AA_adenyl_dom"/>
</dbReference>
<dbReference type="Pfam" id="PF00501">
    <property type="entry name" value="AMP-binding"/>
    <property type="match status" value="1"/>
</dbReference>
<evidence type="ECO:0000256" key="4">
    <source>
        <dbReference type="ARBA" id="ARBA00022598"/>
    </source>
</evidence>
<dbReference type="InterPro" id="IPR006162">
    <property type="entry name" value="Ppantetheine_attach_site"/>
</dbReference>
<dbReference type="InterPro" id="IPR020806">
    <property type="entry name" value="PKS_PP-bd"/>
</dbReference>
<dbReference type="SUPFAM" id="SSF51735">
    <property type="entry name" value="NAD(P)-binding Rossmann-fold domains"/>
    <property type="match status" value="1"/>
</dbReference>
<dbReference type="InterPro" id="IPR036291">
    <property type="entry name" value="NAD(P)-bd_dom_sf"/>
</dbReference>
<dbReference type="InterPro" id="IPR010080">
    <property type="entry name" value="Thioester_reductase-like_dom"/>
</dbReference>
<dbReference type="Gene3D" id="3.40.50.980">
    <property type="match status" value="2"/>
</dbReference>
<dbReference type="Gene3D" id="3.30.559.10">
    <property type="entry name" value="Chloramphenicol acetyltransferase-like domain"/>
    <property type="match status" value="1"/>
</dbReference>
<dbReference type="Gene3D" id="3.30.300.30">
    <property type="match status" value="1"/>
</dbReference>
<dbReference type="PROSITE" id="PS00455">
    <property type="entry name" value="AMP_BINDING"/>
    <property type="match status" value="1"/>
</dbReference>
<protein>
    <submittedName>
        <fullName evidence="7">Nonribosomal peptide synthetase DhbF</fullName>
    </submittedName>
</protein>
<dbReference type="PANTHER" id="PTHR44845:SF6">
    <property type="entry name" value="BETA-ALANINE-ACTIVATING ENZYME"/>
    <property type="match status" value="1"/>
</dbReference>
<dbReference type="InterPro" id="IPR020845">
    <property type="entry name" value="AMP-binding_CS"/>
</dbReference>
<dbReference type="NCBIfam" id="TIGR01733">
    <property type="entry name" value="AA-adenyl-dom"/>
    <property type="match status" value="1"/>
</dbReference>
<dbReference type="InterPro" id="IPR013120">
    <property type="entry name" value="FAR_NAD-bd"/>
</dbReference>
<dbReference type="EMBL" id="JAVDPW010000005">
    <property type="protein sequence ID" value="MDR6290457.1"/>
    <property type="molecule type" value="Genomic_DNA"/>
</dbReference>
<dbReference type="Pfam" id="PF00550">
    <property type="entry name" value="PP-binding"/>
    <property type="match status" value="1"/>
</dbReference>
<dbReference type="Pfam" id="PF00668">
    <property type="entry name" value="Condensation"/>
    <property type="match status" value="1"/>
</dbReference>
<proteinExistence type="predicted"/>
<dbReference type="InterPro" id="IPR009081">
    <property type="entry name" value="PP-bd_ACP"/>
</dbReference>